<dbReference type="Proteomes" id="UP001162541">
    <property type="component" value="Chromosome 5"/>
</dbReference>
<evidence type="ECO:0000313" key="8">
    <source>
        <dbReference type="EMBL" id="OAE34637.1"/>
    </source>
</evidence>
<dbReference type="AlphaFoldDB" id="A0A176WNE3"/>
<dbReference type="SFLD" id="SFLDG01154">
    <property type="entry name" value="Main.5:_Phi-like"/>
    <property type="match status" value="1"/>
</dbReference>
<evidence type="ECO:0000256" key="1">
    <source>
        <dbReference type="ARBA" id="ARBA00010128"/>
    </source>
</evidence>
<dbReference type="Proteomes" id="UP000077202">
    <property type="component" value="Unassembled WGS sequence"/>
</dbReference>
<dbReference type="SFLD" id="SFLDS00019">
    <property type="entry name" value="Glutathione_Transferase_(cytos"/>
    <property type="match status" value="1"/>
</dbReference>
<dbReference type="GO" id="GO:0043295">
    <property type="term" value="F:glutathione binding"/>
    <property type="evidence" value="ECO:0007669"/>
    <property type="project" value="TreeGrafter"/>
</dbReference>
<dbReference type="InterPro" id="IPR036249">
    <property type="entry name" value="Thioredoxin-like_sf"/>
</dbReference>
<keyword evidence="3" id="KW-0808">Transferase</keyword>
<dbReference type="EMBL" id="LVLJ01000374">
    <property type="protein sequence ID" value="OAE34637.1"/>
    <property type="molecule type" value="Genomic_DNA"/>
</dbReference>
<organism evidence="8 9">
    <name type="scientific">Marchantia polymorpha subsp. ruderalis</name>
    <dbReference type="NCBI Taxonomy" id="1480154"/>
    <lineage>
        <taxon>Eukaryota</taxon>
        <taxon>Viridiplantae</taxon>
        <taxon>Streptophyta</taxon>
        <taxon>Embryophyta</taxon>
        <taxon>Marchantiophyta</taxon>
        <taxon>Marchantiopsida</taxon>
        <taxon>Marchantiidae</taxon>
        <taxon>Marchantiales</taxon>
        <taxon>Marchantiaceae</taxon>
        <taxon>Marchantia</taxon>
    </lineage>
</organism>
<evidence type="ECO:0000313" key="9">
    <source>
        <dbReference type="Proteomes" id="UP000077202"/>
    </source>
</evidence>
<name>A0A176WNE3_MARPO</name>
<dbReference type="GO" id="GO:0006749">
    <property type="term" value="P:glutathione metabolic process"/>
    <property type="evidence" value="ECO:0007669"/>
    <property type="project" value="TreeGrafter"/>
</dbReference>
<dbReference type="InterPro" id="IPR010987">
    <property type="entry name" value="Glutathione-S-Trfase_C-like"/>
</dbReference>
<dbReference type="InterPro" id="IPR034347">
    <property type="entry name" value="GST_Phi_C"/>
</dbReference>
<feature type="domain" description="GST N-terminal" evidence="5">
    <location>
        <begin position="10"/>
        <end position="98"/>
    </location>
</feature>
<reference evidence="10" key="3">
    <citation type="journal article" date="2020" name="Curr. Biol.">
        <title>Chromatin organization in early land plants reveals an ancestral association between H3K27me3, transposons, and constitutive heterochromatin.</title>
        <authorList>
            <person name="Montgomery S.A."/>
            <person name="Tanizawa Y."/>
            <person name="Galik B."/>
            <person name="Wang N."/>
            <person name="Ito T."/>
            <person name="Mochizuki T."/>
            <person name="Akimcheva S."/>
            <person name="Bowman J.L."/>
            <person name="Cognat V."/>
            <person name="Marechal-Drouard L."/>
            <person name="Ekker H."/>
            <person name="Hong S.F."/>
            <person name="Kohchi T."/>
            <person name="Lin S.S."/>
            <person name="Liu L.D."/>
            <person name="Nakamura Y."/>
            <person name="Valeeva L.R."/>
            <person name="Shakirov E.V."/>
            <person name="Shippen D.E."/>
            <person name="Wei W.L."/>
            <person name="Yagura M."/>
            <person name="Yamaoka S."/>
            <person name="Yamato K.T."/>
            <person name="Liu C."/>
            <person name="Berger F."/>
        </authorList>
    </citation>
    <scope>NUCLEOTIDE SEQUENCE [LARGE SCALE GENOMIC DNA]</scope>
    <source>
        <strain evidence="10">Tak-1</strain>
    </source>
</reference>
<dbReference type="SUPFAM" id="SSF47616">
    <property type="entry name" value="GST C-terminal domain-like"/>
    <property type="match status" value="1"/>
</dbReference>
<feature type="domain" description="GST C-terminal" evidence="6">
    <location>
        <begin position="105"/>
        <end position="236"/>
    </location>
</feature>
<comment type="catalytic activity">
    <reaction evidence="4">
        <text>RX + glutathione = an S-substituted glutathione + a halide anion + H(+)</text>
        <dbReference type="Rhea" id="RHEA:16437"/>
        <dbReference type="ChEBI" id="CHEBI:15378"/>
        <dbReference type="ChEBI" id="CHEBI:16042"/>
        <dbReference type="ChEBI" id="CHEBI:17792"/>
        <dbReference type="ChEBI" id="CHEBI:57925"/>
        <dbReference type="ChEBI" id="CHEBI:90779"/>
        <dbReference type="EC" id="2.5.1.18"/>
    </reaction>
</comment>
<accession>A0A176WNE3</accession>
<dbReference type="GO" id="GO:0004364">
    <property type="term" value="F:glutathione transferase activity"/>
    <property type="evidence" value="ECO:0007669"/>
    <property type="project" value="UniProtKB-EC"/>
</dbReference>
<evidence type="ECO:0000313" key="10">
    <source>
        <dbReference type="Proteomes" id="UP001162541"/>
    </source>
</evidence>
<reference evidence="8 9" key="1">
    <citation type="submission" date="2016-03" db="EMBL/GenBank/DDBJ databases">
        <title>Mechanisms controlling the formation of the plant cell surface in tip-growing cells are functionally conserved among land plants.</title>
        <authorList>
            <person name="Honkanen S."/>
            <person name="Jones V.A."/>
            <person name="Morieri G."/>
            <person name="Champion C."/>
            <person name="Hetherington A.J."/>
            <person name="Kelly S."/>
            <person name="Saint-Marcoux D."/>
            <person name="Proust H."/>
            <person name="Prescott H."/>
            <person name="Dolan L."/>
        </authorList>
    </citation>
    <scope>NUCLEOTIDE SEQUENCE [LARGE SCALE GENOMIC DNA]</scope>
    <source>
        <strain evidence="9">cv. Tak-1 and cv. Tak-2</strain>
        <tissue evidence="8">Whole gametophyte</tissue>
    </source>
</reference>
<dbReference type="FunFam" id="1.20.1050.10:FF:000004">
    <property type="entry name" value="Glutathione S-transferase F2"/>
    <property type="match status" value="1"/>
</dbReference>
<dbReference type="GO" id="GO:0005737">
    <property type="term" value="C:cytoplasm"/>
    <property type="evidence" value="ECO:0007669"/>
    <property type="project" value="TreeGrafter"/>
</dbReference>
<dbReference type="GO" id="GO:0009636">
    <property type="term" value="P:response to toxic substance"/>
    <property type="evidence" value="ECO:0007669"/>
    <property type="project" value="UniProtKB-ARBA"/>
</dbReference>
<dbReference type="InterPro" id="IPR004046">
    <property type="entry name" value="GST_C"/>
</dbReference>
<dbReference type="Pfam" id="PF00043">
    <property type="entry name" value="GST_C"/>
    <property type="match status" value="1"/>
</dbReference>
<dbReference type="Gene3D" id="3.40.30.10">
    <property type="entry name" value="Glutaredoxin"/>
    <property type="match status" value="1"/>
</dbReference>
<dbReference type="CDD" id="cd03187">
    <property type="entry name" value="GST_C_Phi"/>
    <property type="match status" value="1"/>
</dbReference>
<protein>
    <recommendedName>
        <fullName evidence="2">glutathione transferase</fullName>
        <ecNumber evidence="2">2.5.1.18</ecNumber>
    </recommendedName>
</protein>
<dbReference type="Gene3D" id="1.20.1050.10">
    <property type="match status" value="1"/>
</dbReference>
<dbReference type="InterPro" id="IPR036282">
    <property type="entry name" value="Glutathione-S-Trfase_C_sf"/>
</dbReference>
<sequence length="238" mass="27888">MPLCGKYIPPKCRVYGAPYSICTSRVIMTLMEKEVDYELRLLDTAGRDFRILTKEYKEPRYLALQPFGKTPLFQDSEVKMFESRAIIRYIARKHDDHGPHLYGTNEKERTMVDQWLEVEAQNYNPAIAPAVFHLVFAAWFGKIGDIRVINPSLERLEKVLDIYEAQLMKTRYLAGDFFSLADLSHLPFTHLLINHAGKGDLYSKRPFLKAWWEDIFSRPTWLKHLAKAFPHIYYDPNE</sequence>
<dbReference type="SFLD" id="SFLDG00358">
    <property type="entry name" value="Main_(cytGST)"/>
    <property type="match status" value="1"/>
</dbReference>
<dbReference type="EC" id="2.5.1.18" evidence="2"/>
<comment type="similarity">
    <text evidence="1">Belongs to the GST superfamily. Phi family.</text>
</comment>
<dbReference type="EMBL" id="AP019870">
    <property type="protein sequence ID" value="BBN10032.1"/>
    <property type="molecule type" value="Genomic_DNA"/>
</dbReference>
<evidence type="ECO:0000259" key="5">
    <source>
        <dbReference type="PROSITE" id="PS50404"/>
    </source>
</evidence>
<dbReference type="Pfam" id="PF02798">
    <property type="entry name" value="GST_N"/>
    <property type="match status" value="1"/>
</dbReference>
<evidence type="ECO:0000256" key="3">
    <source>
        <dbReference type="ARBA" id="ARBA00022679"/>
    </source>
</evidence>
<dbReference type="PROSITE" id="PS50405">
    <property type="entry name" value="GST_CTER"/>
    <property type="match status" value="1"/>
</dbReference>
<dbReference type="PANTHER" id="PTHR43900">
    <property type="entry name" value="GLUTATHIONE S-TRANSFERASE RHO"/>
    <property type="match status" value="1"/>
</dbReference>
<dbReference type="SUPFAM" id="SSF52833">
    <property type="entry name" value="Thioredoxin-like"/>
    <property type="match status" value="1"/>
</dbReference>
<evidence type="ECO:0000256" key="2">
    <source>
        <dbReference type="ARBA" id="ARBA00012452"/>
    </source>
</evidence>
<reference evidence="7" key="2">
    <citation type="journal article" date="2019" name="Curr. Biol.">
        <title>Chromatin organization in early land plants reveals an ancestral association between H3K27me3, transposons, and constitutive heterochromatin.</title>
        <authorList>
            <person name="Montgomery S.A."/>
            <person name="Tanizawa Y."/>
            <person name="Galik B."/>
            <person name="Wang N."/>
            <person name="Ito T."/>
            <person name="Mochizuki T."/>
            <person name="Akimcheva S."/>
            <person name="Bowman J."/>
            <person name="Cognat V."/>
            <person name="Drouard L."/>
            <person name="Ekker H."/>
            <person name="Houng S."/>
            <person name="Kohchi T."/>
            <person name="Lin S."/>
            <person name="Liu L.D."/>
            <person name="Nakamura Y."/>
            <person name="Valeeva L.R."/>
            <person name="Shakirov E.V."/>
            <person name="Shippen D.E."/>
            <person name="Wei W."/>
            <person name="Yagura M."/>
            <person name="Yamaoka S."/>
            <person name="Yamato K.T."/>
            <person name="Liu C."/>
            <person name="Berger F."/>
        </authorList>
    </citation>
    <scope>NUCLEOTIDE SEQUENCE [LARGE SCALE GENOMIC DNA]</scope>
    <source>
        <strain evidence="7">Tak-1</strain>
    </source>
</reference>
<keyword evidence="9" id="KW-1185">Reference proteome</keyword>
<dbReference type="InterPro" id="IPR040079">
    <property type="entry name" value="Glutathione_S-Trfase"/>
</dbReference>
<gene>
    <name evidence="8" type="ORF">AXG93_3267s1050</name>
    <name evidence="7" type="ORF">Mp_5g00330</name>
</gene>
<evidence type="ECO:0000313" key="7">
    <source>
        <dbReference type="EMBL" id="BBN10032.1"/>
    </source>
</evidence>
<evidence type="ECO:0000259" key="6">
    <source>
        <dbReference type="PROSITE" id="PS50405"/>
    </source>
</evidence>
<dbReference type="FunFam" id="3.40.30.10:FF:000016">
    <property type="entry name" value="Glutathione S-transferase F2"/>
    <property type="match status" value="1"/>
</dbReference>
<dbReference type="InterPro" id="IPR004045">
    <property type="entry name" value="Glutathione_S-Trfase_N"/>
</dbReference>
<evidence type="ECO:0000256" key="4">
    <source>
        <dbReference type="ARBA" id="ARBA00047960"/>
    </source>
</evidence>
<dbReference type="PANTHER" id="PTHR43900:SF3">
    <property type="entry name" value="GLUTATHIONE S-TRANSFERASE RHO"/>
    <property type="match status" value="1"/>
</dbReference>
<dbReference type="PROSITE" id="PS50404">
    <property type="entry name" value="GST_NTER"/>
    <property type="match status" value="1"/>
</dbReference>
<proteinExistence type="inferred from homology"/>